<feature type="chain" id="PRO_5039261280" evidence="1">
    <location>
        <begin position="25"/>
        <end position="249"/>
    </location>
</feature>
<dbReference type="Gene3D" id="3.30.110.170">
    <property type="entry name" value="Protein of unknown function (DUF541), domain 1"/>
    <property type="match status" value="1"/>
</dbReference>
<feature type="signal peptide" evidence="1">
    <location>
        <begin position="1"/>
        <end position="24"/>
    </location>
</feature>
<dbReference type="GO" id="GO:0006974">
    <property type="term" value="P:DNA damage response"/>
    <property type="evidence" value="ECO:0007669"/>
    <property type="project" value="TreeGrafter"/>
</dbReference>
<dbReference type="Gene3D" id="3.30.70.2970">
    <property type="entry name" value="Protein of unknown function (DUF541), domain 2"/>
    <property type="match status" value="1"/>
</dbReference>
<dbReference type="Pfam" id="PF04402">
    <property type="entry name" value="SIMPL"/>
    <property type="match status" value="1"/>
</dbReference>
<dbReference type="AlphaFoldDB" id="A0A9D9DRE2"/>
<accession>A0A9D9DRE2</accession>
<dbReference type="PANTHER" id="PTHR34387">
    <property type="entry name" value="SLR1258 PROTEIN"/>
    <property type="match status" value="1"/>
</dbReference>
<dbReference type="EMBL" id="JADIND010000008">
    <property type="protein sequence ID" value="MBO8429824.1"/>
    <property type="molecule type" value="Genomic_DNA"/>
</dbReference>
<organism evidence="2 3">
    <name type="scientific">Candidatus Scatousia excrementipullorum</name>
    <dbReference type="NCBI Taxonomy" id="2840936"/>
    <lineage>
        <taxon>Bacteria</taxon>
        <taxon>Candidatus Scatousia</taxon>
    </lineage>
</organism>
<protein>
    <submittedName>
        <fullName evidence="2">SIMPL domain-containing protein</fullName>
    </submittedName>
</protein>
<proteinExistence type="predicted"/>
<reference evidence="2" key="1">
    <citation type="submission" date="2020-10" db="EMBL/GenBank/DDBJ databases">
        <authorList>
            <person name="Gilroy R."/>
        </authorList>
    </citation>
    <scope>NUCLEOTIDE SEQUENCE</scope>
    <source>
        <strain evidence="2">10192</strain>
    </source>
</reference>
<dbReference type="InterPro" id="IPR052022">
    <property type="entry name" value="26kDa_periplasmic_antigen"/>
</dbReference>
<keyword evidence="1" id="KW-0732">Signal</keyword>
<gene>
    <name evidence="2" type="ORF">IAC76_00415</name>
</gene>
<reference evidence="2" key="2">
    <citation type="journal article" date="2021" name="PeerJ">
        <title>Extensive microbial diversity within the chicken gut microbiome revealed by metagenomics and culture.</title>
        <authorList>
            <person name="Gilroy R."/>
            <person name="Ravi A."/>
            <person name="Getino M."/>
            <person name="Pursley I."/>
            <person name="Horton D.L."/>
            <person name="Alikhan N.F."/>
            <person name="Baker D."/>
            <person name="Gharbi K."/>
            <person name="Hall N."/>
            <person name="Watson M."/>
            <person name="Adriaenssens E.M."/>
            <person name="Foster-Nyarko E."/>
            <person name="Jarju S."/>
            <person name="Secka A."/>
            <person name="Antonio M."/>
            <person name="Oren A."/>
            <person name="Chaudhuri R.R."/>
            <person name="La Ragione R."/>
            <person name="Hildebrand F."/>
            <person name="Pallen M.J."/>
        </authorList>
    </citation>
    <scope>NUCLEOTIDE SEQUENCE</scope>
    <source>
        <strain evidence="2">10192</strain>
    </source>
</reference>
<evidence type="ECO:0000313" key="2">
    <source>
        <dbReference type="EMBL" id="MBO8429824.1"/>
    </source>
</evidence>
<dbReference type="InterPro" id="IPR007497">
    <property type="entry name" value="SIMPL/DUF541"/>
</dbReference>
<dbReference type="Proteomes" id="UP000823632">
    <property type="component" value="Unassembled WGS sequence"/>
</dbReference>
<evidence type="ECO:0000256" key="1">
    <source>
        <dbReference type="SAM" id="SignalP"/>
    </source>
</evidence>
<dbReference type="PANTHER" id="PTHR34387:SF2">
    <property type="entry name" value="SLR1258 PROTEIN"/>
    <property type="match status" value="1"/>
</dbReference>
<sequence length="249" mass="26474">MKKLLLAVAVLGLAAGLAATSVNAAEDTRGYVTVATSANTEVSPDVVEINISVKTKDSKSLQKATAENKEISDKVYNAIKGMIDTTKGDYVKTSDFNATPVYRYTNSKQIFDRYEVSNSVIVKTKNIAQAGDIIDKAISLGATNVNDLVFSISNYDNQCNDLIAVAAKKARTRGDIMAKSAGSYITGIKSMNASCSTSQNRPVQYRLMAKNVALSAGSADAAAPEMSSTPIQGGIIKIYANLNTSFFVK</sequence>
<name>A0A9D9DRE2_9BACT</name>
<comment type="caution">
    <text evidence="2">The sequence shown here is derived from an EMBL/GenBank/DDBJ whole genome shotgun (WGS) entry which is preliminary data.</text>
</comment>
<evidence type="ECO:0000313" key="3">
    <source>
        <dbReference type="Proteomes" id="UP000823632"/>
    </source>
</evidence>